<feature type="domain" description="VOC" evidence="1">
    <location>
        <begin position="1"/>
        <end position="110"/>
    </location>
</feature>
<dbReference type="InterPro" id="IPR037523">
    <property type="entry name" value="VOC_core"/>
</dbReference>
<proteinExistence type="predicted"/>
<keyword evidence="3" id="KW-1185">Reference proteome</keyword>
<dbReference type="InterPro" id="IPR004360">
    <property type="entry name" value="Glyas_Fos-R_dOase_dom"/>
</dbReference>
<feature type="domain" description="VOC" evidence="1">
    <location>
        <begin position="124"/>
        <end position="242"/>
    </location>
</feature>
<evidence type="ECO:0000313" key="3">
    <source>
        <dbReference type="Proteomes" id="UP000282674"/>
    </source>
</evidence>
<gene>
    <name evidence="2" type="ORF">EBO15_12465</name>
</gene>
<evidence type="ECO:0000259" key="1">
    <source>
        <dbReference type="PROSITE" id="PS51819"/>
    </source>
</evidence>
<dbReference type="Proteomes" id="UP000282674">
    <property type="component" value="Unassembled WGS sequence"/>
</dbReference>
<dbReference type="Pfam" id="PF00903">
    <property type="entry name" value="Glyoxalase"/>
    <property type="match status" value="2"/>
</dbReference>
<dbReference type="PANTHER" id="PTHR33993">
    <property type="entry name" value="GLYOXALASE-RELATED"/>
    <property type="match status" value="1"/>
</dbReference>
<comment type="caution">
    <text evidence="2">The sequence shown here is derived from an EMBL/GenBank/DDBJ whole genome shotgun (WGS) entry which is preliminary data.</text>
</comment>
<dbReference type="PANTHER" id="PTHR33993:SF14">
    <property type="entry name" value="GB|AAF24581.1"/>
    <property type="match status" value="1"/>
</dbReference>
<dbReference type="EMBL" id="RFFG01000017">
    <property type="protein sequence ID" value="RMI44751.1"/>
    <property type="molecule type" value="Genomic_DNA"/>
</dbReference>
<dbReference type="PROSITE" id="PS51819">
    <property type="entry name" value="VOC"/>
    <property type="match status" value="2"/>
</dbReference>
<protein>
    <submittedName>
        <fullName evidence="2">VOC family protein</fullName>
    </submittedName>
</protein>
<accession>A0A3M2M5B6</accession>
<dbReference type="AlphaFoldDB" id="A0A3M2M5B6"/>
<dbReference type="SUPFAM" id="SSF54593">
    <property type="entry name" value="Glyoxalase/Bleomycin resistance protein/Dihydroxybiphenyl dioxygenase"/>
    <property type="match status" value="1"/>
</dbReference>
<dbReference type="Gene3D" id="3.10.180.10">
    <property type="entry name" value="2,3-Dihydroxybiphenyl 1,2-Dioxygenase, domain 1"/>
    <property type="match status" value="2"/>
</dbReference>
<organism evidence="2 3">
    <name type="scientific">Actinomadura harenae</name>
    <dbReference type="NCBI Taxonomy" id="2483351"/>
    <lineage>
        <taxon>Bacteria</taxon>
        <taxon>Bacillati</taxon>
        <taxon>Actinomycetota</taxon>
        <taxon>Actinomycetes</taxon>
        <taxon>Streptosporangiales</taxon>
        <taxon>Thermomonosporaceae</taxon>
        <taxon>Actinomadura</taxon>
    </lineage>
</organism>
<sequence length="251" mass="26638">MDCQVDDPAKASEFYAALFGWTIEGGGEEVGGYLIAKKNGDAAAGIGPKPQPGMSSVWTTYIAADDVDAITTKVTSLGGEVIAPAFDVLEEGRMAVTADTTGGVFGIWQARRHIGAAVHNEHGSYSWNELHTRQLDAAKRFYADVFGYTYTDIGDGKTMRYALFTPPGGTDGVGGMNDDTLMPGEPMPSYWLTWFQFDGVDTGVSRVTELGGSVLMPATDSPVGRMAIVTAPQGETFGLIDANVTKGEFPT</sequence>
<name>A0A3M2M5B6_9ACTN</name>
<dbReference type="InterPro" id="IPR029068">
    <property type="entry name" value="Glyas_Bleomycin-R_OHBP_Dase"/>
</dbReference>
<dbReference type="InterPro" id="IPR052164">
    <property type="entry name" value="Anthracycline_SecMetBiosynth"/>
</dbReference>
<dbReference type="CDD" id="cd07247">
    <property type="entry name" value="SgaA_N_like"/>
    <property type="match status" value="2"/>
</dbReference>
<reference evidence="2 3" key="1">
    <citation type="submission" date="2018-10" db="EMBL/GenBank/DDBJ databases">
        <title>Isolation from soil.</title>
        <authorList>
            <person name="Hu J."/>
        </authorList>
    </citation>
    <scope>NUCLEOTIDE SEQUENCE [LARGE SCALE GENOMIC DNA]</scope>
    <source>
        <strain evidence="2 3">NEAU-Ht49</strain>
    </source>
</reference>
<evidence type="ECO:0000313" key="2">
    <source>
        <dbReference type="EMBL" id="RMI44751.1"/>
    </source>
</evidence>